<feature type="compositionally biased region" description="Basic residues" evidence="1">
    <location>
        <begin position="311"/>
        <end position="321"/>
    </location>
</feature>
<feature type="region of interest" description="Disordered" evidence="1">
    <location>
        <begin position="50"/>
        <end position="79"/>
    </location>
</feature>
<proteinExistence type="predicted"/>
<gene>
    <name evidence="2" type="ORF">HNR23_004458</name>
</gene>
<evidence type="ECO:0000313" key="3">
    <source>
        <dbReference type="Proteomes" id="UP000546642"/>
    </source>
</evidence>
<evidence type="ECO:0000313" key="2">
    <source>
        <dbReference type="EMBL" id="MBB6174398.1"/>
    </source>
</evidence>
<reference evidence="2 3" key="1">
    <citation type="submission" date="2020-08" db="EMBL/GenBank/DDBJ databases">
        <title>Sequencing the genomes of 1000 actinobacteria strains.</title>
        <authorList>
            <person name="Klenk H.-P."/>
        </authorList>
    </citation>
    <scope>NUCLEOTIDE SEQUENCE [LARGE SCALE GENOMIC DNA]</scope>
    <source>
        <strain evidence="2 3">DSM 46659</strain>
    </source>
</reference>
<feature type="region of interest" description="Disordered" evidence="1">
    <location>
        <begin position="269"/>
        <end position="321"/>
    </location>
</feature>
<protein>
    <submittedName>
        <fullName evidence="2">Uncharacterized protein</fullName>
    </submittedName>
</protein>
<dbReference type="Proteomes" id="UP000546642">
    <property type="component" value="Unassembled WGS sequence"/>
</dbReference>
<comment type="caution">
    <text evidence="2">The sequence shown here is derived from an EMBL/GenBank/DDBJ whole genome shotgun (WGS) entry which is preliminary data.</text>
</comment>
<organism evidence="2 3">
    <name type="scientific">Nocardiopsis mwathae</name>
    <dbReference type="NCBI Taxonomy" id="1472723"/>
    <lineage>
        <taxon>Bacteria</taxon>
        <taxon>Bacillati</taxon>
        <taxon>Actinomycetota</taxon>
        <taxon>Actinomycetes</taxon>
        <taxon>Streptosporangiales</taxon>
        <taxon>Nocardiopsidaceae</taxon>
        <taxon>Nocardiopsis</taxon>
    </lineage>
</organism>
<evidence type="ECO:0000256" key="1">
    <source>
        <dbReference type="SAM" id="MobiDB-lite"/>
    </source>
</evidence>
<dbReference type="EMBL" id="JACHDS010000001">
    <property type="protein sequence ID" value="MBB6174398.1"/>
    <property type="molecule type" value="Genomic_DNA"/>
</dbReference>
<keyword evidence="3" id="KW-1185">Reference proteome</keyword>
<dbReference type="AlphaFoldDB" id="A0A7W9YLJ6"/>
<accession>A0A7W9YLJ6</accession>
<sequence>MVTRMGPVLGRAELVMSCAPWPCGWIPQGRAGSVVERAVIESLSGSCAPFLSQSPDLPPGHGPEQHPASAPDSPLARVGTPRERFQLAQPELRGTLHGDDEARGALAFSQVIQVALNDLLGFNEHTEKIVARSESLSDGQSAVTQGQREYPIGTPKDGTDVQGSLNGVLGGPVGTDRHGPPHVSGRPTGGGEVKVLAVHGLGARGVNQRQHARHWNRGESGGVQEFIGPDQRQVTDEGPGADFHGLPSIMISHNASHLCPPFPFLAGARDDPNAKHGPRPPADRPGHASATPSTCPAGFLDLIFPGGKVGNHPRRGRTDHR</sequence>
<name>A0A7W9YLJ6_9ACTN</name>